<accession>A0A5J4X7I9</accession>
<dbReference type="OrthoDB" id="8190404at2759"/>
<protein>
    <recommendedName>
        <fullName evidence="3">Mariner mos1 transposase</fullName>
    </recommendedName>
</protein>
<dbReference type="EMBL" id="SNRW01000128">
    <property type="protein sequence ID" value="KAA6403201.1"/>
    <property type="molecule type" value="Genomic_DNA"/>
</dbReference>
<proteinExistence type="predicted"/>
<evidence type="ECO:0000313" key="2">
    <source>
        <dbReference type="Proteomes" id="UP000324800"/>
    </source>
</evidence>
<evidence type="ECO:0008006" key="3">
    <source>
        <dbReference type="Google" id="ProtNLM"/>
    </source>
</evidence>
<evidence type="ECO:0000313" key="1">
    <source>
        <dbReference type="EMBL" id="KAA6403201.1"/>
    </source>
</evidence>
<sequence length="284" mass="32813">MSYTALQQRWIEARVCACDCFLEGVSEQSTVLKLQGLHPDISPTASFVHKRFCKHRQHDFDCFPEKRVLASRDPAWIEQVLQFITEHKHSSLHAVALGFPLSLCLIFLTEEQKARRVELSRLMLEKLAQHENDGFVRVFTGNKSWLMLNNPYQHTWLAQGETRPIQERRMIGTAKMMITVFFNGAGPVREQEYDDGAEVLIHYNKAPARTARATQTAVENAEYTQLPHPPYLPDLARSDFFYLDIQSTYQRKMADQLENNWSSKYARSWKEFQEGPGLGYLTIG</sequence>
<dbReference type="AlphaFoldDB" id="A0A5J4X7I9"/>
<dbReference type="Proteomes" id="UP000324800">
    <property type="component" value="Unassembled WGS sequence"/>
</dbReference>
<gene>
    <name evidence="1" type="ORF">EZS28_001278</name>
</gene>
<dbReference type="Gene3D" id="3.30.420.10">
    <property type="entry name" value="Ribonuclease H-like superfamily/Ribonuclease H"/>
    <property type="match status" value="2"/>
</dbReference>
<comment type="caution">
    <text evidence="1">The sequence shown here is derived from an EMBL/GenBank/DDBJ whole genome shotgun (WGS) entry which is preliminary data.</text>
</comment>
<name>A0A5J4X7I9_9EUKA</name>
<reference evidence="1 2" key="1">
    <citation type="submission" date="2019-03" db="EMBL/GenBank/DDBJ databases">
        <title>Single cell metagenomics reveals metabolic interactions within the superorganism composed of flagellate Streblomastix strix and complex community of Bacteroidetes bacteria on its surface.</title>
        <authorList>
            <person name="Treitli S.C."/>
            <person name="Kolisko M."/>
            <person name="Husnik F."/>
            <person name="Keeling P."/>
            <person name="Hampl V."/>
        </authorList>
    </citation>
    <scope>NUCLEOTIDE SEQUENCE [LARGE SCALE GENOMIC DNA]</scope>
    <source>
        <strain evidence="1">ST1C</strain>
    </source>
</reference>
<dbReference type="PANTHER" id="PTHR46060:SF1">
    <property type="entry name" value="MARINER MOS1 TRANSPOSASE-LIKE PROTEIN"/>
    <property type="match status" value="1"/>
</dbReference>
<dbReference type="PANTHER" id="PTHR46060">
    <property type="entry name" value="MARINER MOS1 TRANSPOSASE-LIKE PROTEIN"/>
    <property type="match status" value="1"/>
</dbReference>
<dbReference type="GO" id="GO:0003676">
    <property type="term" value="F:nucleic acid binding"/>
    <property type="evidence" value="ECO:0007669"/>
    <property type="project" value="InterPro"/>
</dbReference>
<organism evidence="1 2">
    <name type="scientific">Streblomastix strix</name>
    <dbReference type="NCBI Taxonomy" id="222440"/>
    <lineage>
        <taxon>Eukaryota</taxon>
        <taxon>Metamonada</taxon>
        <taxon>Preaxostyla</taxon>
        <taxon>Oxymonadida</taxon>
        <taxon>Streblomastigidae</taxon>
        <taxon>Streblomastix</taxon>
    </lineage>
</organism>
<dbReference type="InterPro" id="IPR036397">
    <property type="entry name" value="RNaseH_sf"/>
</dbReference>
<dbReference type="InterPro" id="IPR052709">
    <property type="entry name" value="Transposase-MT_Hybrid"/>
</dbReference>